<proteinExistence type="predicted"/>
<organism evidence="1 2">
    <name type="scientific">Operophtera brumata</name>
    <name type="common">Winter moth</name>
    <name type="synonym">Phalaena brumata</name>
    <dbReference type="NCBI Taxonomy" id="104452"/>
    <lineage>
        <taxon>Eukaryota</taxon>
        <taxon>Metazoa</taxon>
        <taxon>Ecdysozoa</taxon>
        <taxon>Arthropoda</taxon>
        <taxon>Hexapoda</taxon>
        <taxon>Insecta</taxon>
        <taxon>Pterygota</taxon>
        <taxon>Neoptera</taxon>
        <taxon>Endopterygota</taxon>
        <taxon>Lepidoptera</taxon>
        <taxon>Glossata</taxon>
        <taxon>Ditrysia</taxon>
        <taxon>Geometroidea</taxon>
        <taxon>Geometridae</taxon>
        <taxon>Larentiinae</taxon>
        <taxon>Operophtera</taxon>
    </lineage>
</organism>
<dbReference type="AlphaFoldDB" id="A0A0L7LGV9"/>
<gene>
    <name evidence="1" type="ORF">OBRU01_08798</name>
</gene>
<protein>
    <submittedName>
        <fullName evidence="1">Phospholipase A-2-activating protein</fullName>
    </submittedName>
</protein>
<name>A0A0L7LGV9_OPEBR</name>
<accession>A0A0L7LGV9</accession>
<evidence type="ECO:0000313" key="1">
    <source>
        <dbReference type="EMBL" id="KOB74662.1"/>
    </source>
</evidence>
<evidence type="ECO:0000313" key="2">
    <source>
        <dbReference type="Proteomes" id="UP000037510"/>
    </source>
</evidence>
<sequence length="137" mass="15226">MNAFSDLPGEMLVIAARESILHAIAAASLLLNLSVALAQQGDKSPSKLQIQTKVVSNNQLHNRLKRDSTIIAGDANLKKIAKCSHQWVNTIACNLQKSMIYSSNDNYNYINKLPLFINVVGLEFERLLSILCWECLI</sequence>
<comment type="caution">
    <text evidence="1">The sequence shown here is derived from an EMBL/GenBank/DDBJ whole genome shotgun (WGS) entry which is preliminary data.</text>
</comment>
<keyword evidence="2" id="KW-1185">Reference proteome</keyword>
<reference evidence="1 2" key="1">
    <citation type="journal article" date="2015" name="Genome Biol. Evol.">
        <title>The genome of winter moth (Operophtera brumata) provides a genomic perspective on sexual dimorphism and phenology.</title>
        <authorList>
            <person name="Derks M.F."/>
            <person name="Smit S."/>
            <person name="Salis L."/>
            <person name="Schijlen E."/>
            <person name="Bossers A."/>
            <person name="Mateman C."/>
            <person name="Pijl A.S."/>
            <person name="de Ridder D."/>
            <person name="Groenen M.A."/>
            <person name="Visser M.E."/>
            <person name="Megens H.J."/>
        </authorList>
    </citation>
    <scope>NUCLEOTIDE SEQUENCE [LARGE SCALE GENOMIC DNA]</scope>
    <source>
        <strain evidence="1">WM2013NL</strain>
        <tissue evidence="1">Head and thorax</tissue>
    </source>
</reference>
<dbReference type="EMBL" id="JTDY01001172">
    <property type="protein sequence ID" value="KOB74662.1"/>
    <property type="molecule type" value="Genomic_DNA"/>
</dbReference>
<dbReference type="Proteomes" id="UP000037510">
    <property type="component" value="Unassembled WGS sequence"/>
</dbReference>